<dbReference type="InterPro" id="IPR026590">
    <property type="entry name" value="Ssirtuin_cat_dom"/>
</dbReference>
<evidence type="ECO:0000256" key="7">
    <source>
        <dbReference type="PROSITE-ProRule" id="PRU00236"/>
    </source>
</evidence>
<dbReference type="GO" id="GO:0046872">
    <property type="term" value="F:metal ion binding"/>
    <property type="evidence" value="ECO:0007669"/>
    <property type="project" value="UniProtKB-KW"/>
</dbReference>
<dbReference type="GO" id="GO:0070403">
    <property type="term" value="F:NAD+ binding"/>
    <property type="evidence" value="ECO:0007669"/>
    <property type="project" value="InterPro"/>
</dbReference>
<dbReference type="EMBL" id="JAODUO010001345">
    <property type="protein sequence ID" value="KAK2165864.1"/>
    <property type="molecule type" value="Genomic_DNA"/>
</dbReference>
<evidence type="ECO:0000256" key="8">
    <source>
        <dbReference type="SAM" id="MobiDB-lite"/>
    </source>
</evidence>
<feature type="binding site" evidence="7">
    <location>
        <position position="141"/>
    </location>
    <ligand>
        <name>Zn(2+)</name>
        <dbReference type="ChEBI" id="CHEBI:29105"/>
    </ligand>
</feature>
<dbReference type="InterPro" id="IPR050134">
    <property type="entry name" value="NAD-dep_sirtuin_deacylases"/>
</dbReference>
<evidence type="ECO:0000256" key="6">
    <source>
        <dbReference type="ARBA" id="ARBA00038170"/>
    </source>
</evidence>
<dbReference type="InterPro" id="IPR029035">
    <property type="entry name" value="DHS-like_NAD/FAD-binding_dom"/>
</dbReference>
<dbReference type="FunFam" id="2.20.28.200:FF:000001">
    <property type="entry name" value="NAD-dependent protein deacetylase sirtuin-6"/>
    <property type="match status" value="1"/>
</dbReference>
<gene>
    <name evidence="10" type="ORF">NP493_1346g00001</name>
</gene>
<dbReference type="PANTHER" id="PTHR11085:SF12">
    <property type="entry name" value="NAD-DEPENDENT PROTEIN DEACYLASE SIRTUIN-6"/>
    <property type="match status" value="1"/>
</dbReference>
<comment type="similarity">
    <text evidence="6">Belongs to the sirtuin family. Class IV subfamily.</text>
</comment>
<dbReference type="InterPro" id="IPR003000">
    <property type="entry name" value="Sirtuin"/>
</dbReference>
<feature type="binding site" evidence="7">
    <location>
        <position position="175"/>
    </location>
    <ligand>
        <name>Zn(2+)</name>
        <dbReference type="ChEBI" id="CHEBI:29105"/>
    </ligand>
</feature>
<keyword evidence="3 7" id="KW-0479">Metal-binding</keyword>
<dbReference type="AlphaFoldDB" id="A0AAD9NG28"/>
<evidence type="ECO:0000256" key="3">
    <source>
        <dbReference type="ARBA" id="ARBA00022723"/>
    </source>
</evidence>
<keyword evidence="5" id="KW-0520">NAD</keyword>
<dbReference type="GO" id="GO:0046969">
    <property type="term" value="F:histone H3K9 deacetylase activity, NAD-dependent"/>
    <property type="evidence" value="ECO:0007669"/>
    <property type="project" value="TreeGrafter"/>
</dbReference>
<dbReference type="GO" id="GO:0000122">
    <property type="term" value="P:negative regulation of transcription by RNA polymerase II"/>
    <property type="evidence" value="ECO:0007669"/>
    <property type="project" value="TreeGrafter"/>
</dbReference>
<feature type="binding site" evidence="7">
    <location>
        <position position="144"/>
    </location>
    <ligand>
        <name>Zn(2+)</name>
        <dbReference type="ChEBI" id="CHEBI:29105"/>
    </ligand>
</feature>
<evidence type="ECO:0000256" key="2">
    <source>
        <dbReference type="ARBA" id="ARBA00022679"/>
    </source>
</evidence>
<evidence type="ECO:0000313" key="10">
    <source>
        <dbReference type="EMBL" id="KAK2165864.1"/>
    </source>
</evidence>
<organism evidence="10 11">
    <name type="scientific">Ridgeia piscesae</name>
    <name type="common">Tubeworm</name>
    <dbReference type="NCBI Taxonomy" id="27915"/>
    <lineage>
        <taxon>Eukaryota</taxon>
        <taxon>Metazoa</taxon>
        <taxon>Spiralia</taxon>
        <taxon>Lophotrochozoa</taxon>
        <taxon>Annelida</taxon>
        <taxon>Polychaeta</taxon>
        <taxon>Sedentaria</taxon>
        <taxon>Canalipalpata</taxon>
        <taxon>Sabellida</taxon>
        <taxon>Siboglinidae</taxon>
        <taxon>Ridgeia</taxon>
    </lineage>
</organism>
<dbReference type="GO" id="GO:0005634">
    <property type="term" value="C:nucleus"/>
    <property type="evidence" value="ECO:0007669"/>
    <property type="project" value="TreeGrafter"/>
</dbReference>
<dbReference type="Proteomes" id="UP001209878">
    <property type="component" value="Unassembled WGS sequence"/>
</dbReference>
<dbReference type="PANTHER" id="PTHR11085">
    <property type="entry name" value="NAD-DEPENDENT PROTEIN DEACYLASE SIRTUIN-5, MITOCHONDRIAL-RELATED"/>
    <property type="match status" value="1"/>
</dbReference>
<dbReference type="Gene3D" id="2.20.28.200">
    <property type="match status" value="1"/>
</dbReference>
<dbReference type="Pfam" id="PF02146">
    <property type="entry name" value="SIR2"/>
    <property type="match status" value="1"/>
</dbReference>
<evidence type="ECO:0000256" key="4">
    <source>
        <dbReference type="ARBA" id="ARBA00022833"/>
    </source>
</evidence>
<dbReference type="PROSITE" id="PS50305">
    <property type="entry name" value="SIRTUIN"/>
    <property type="match status" value="1"/>
</dbReference>
<protein>
    <recommendedName>
        <fullName evidence="1">protein acetyllysine N-acetyltransferase</fullName>
        <ecNumber evidence="1">2.3.1.286</ecNumber>
    </recommendedName>
</protein>
<feature type="binding site" evidence="7">
    <location>
        <position position="166"/>
    </location>
    <ligand>
        <name>Zn(2+)</name>
        <dbReference type="ChEBI" id="CHEBI:29105"/>
    </ligand>
</feature>
<accession>A0AAD9NG28</accession>
<dbReference type="Gene3D" id="3.40.50.1220">
    <property type="entry name" value="TPP-binding domain"/>
    <property type="match status" value="1"/>
</dbReference>
<name>A0AAD9NG28_RIDPI</name>
<evidence type="ECO:0000259" key="9">
    <source>
        <dbReference type="PROSITE" id="PS50305"/>
    </source>
</evidence>
<dbReference type="SUPFAM" id="SSF52467">
    <property type="entry name" value="DHS-like NAD/FAD-binding domain"/>
    <property type="match status" value="1"/>
</dbReference>
<sequence length="448" mass="49347">MSVNYASGLSPFEHKGKCGMTETFDTPAVLAEKLTQLSQWIQQSRHLVVITGAGISTAAGIPDFRGPKGVWTLEQRKETPQATVTFESAQPTFAHRALVSLEDKGILKYLVSQNVDGLHMRSGFPVSRLAELHGNMFVEMCPQCRCQYIRSHPVGTMALRPTGNICTQKKSRGNCRGRLRDTILDWEDALPVDMLDLSEKHCRQSDLCLCLGTTLQIVPCGNMPLLTKNKGGRVVIVNLQPTKHDKACHLKINAYIDDVMRHVCDAIGVTVAPVSKPHVTLTSRHIDENPRRCHIEVDTCLIHVKGESDSKSVTISAEQRGKLSPNMEEPCRSYKDMKPTSVDIKAADMSTLGTSHDSAKIESRDLELPSVQNGIADVKFAAQTGECTGDAELKQEQRNITLTVPVSNTIDTDTLLLNNDFNLKRRATDSEADCGKVMKRVATMVTNV</sequence>
<evidence type="ECO:0000256" key="1">
    <source>
        <dbReference type="ARBA" id="ARBA00012928"/>
    </source>
</evidence>
<keyword evidence="4 7" id="KW-0862">Zinc</keyword>
<dbReference type="EC" id="2.3.1.286" evidence="1"/>
<feature type="region of interest" description="Disordered" evidence="8">
    <location>
        <begin position="312"/>
        <end position="335"/>
    </location>
</feature>
<feature type="active site" description="Proton acceptor" evidence="7">
    <location>
        <position position="133"/>
    </location>
</feature>
<keyword evidence="2" id="KW-0808">Transferase</keyword>
<evidence type="ECO:0000313" key="11">
    <source>
        <dbReference type="Proteomes" id="UP001209878"/>
    </source>
</evidence>
<evidence type="ECO:0000256" key="5">
    <source>
        <dbReference type="ARBA" id="ARBA00023027"/>
    </source>
</evidence>
<comment type="caution">
    <text evidence="10">The sequence shown here is derived from an EMBL/GenBank/DDBJ whole genome shotgun (WGS) entry which is preliminary data.</text>
</comment>
<dbReference type="GO" id="GO:0003714">
    <property type="term" value="F:transcription corepressor activity"/>
    <property type="evidence" value="ECO:0007669"/>
    <property type="project" value="TreeGrafter"/>
</dbReference>
<dbReference type="FunFam" id="3.40.50.1220:FF:000038">
    <property type="entry name" value="NAD-dependent protein deacetylase sirtuin-6 isoform X2"/>
    <property type="match status" value="1"/>
</dbReference>
<proteinExistence type="inferred from homology"/>
<keyword evidence="11" id="KW-1185">Reference proteome</keyword>
<reference evidence="10" key="1">
    <citation type="journal article" date="2023" name="Mol. Biol. Evol.">
        <title>Third-Generation Sequencing Reveals the Adaptive Role of the Epigenome in Three Deep-Sea Polychaetes.</title>
        <authorList>
            <person name="Perez M."/>
            <person name="Aroh O."/>
            <person name="Sun Y."/>
            <person name="Lan Y."/>
            <person name="Juniper S.K."/>
            <person name="Young C.R."/>
            <person name="Angers B."/>
            <person name="Qian P.Y."/>
        </authorList>
    </citation>
    <scope>NUCLEOTIDE SEQUENCE</scope>
    <source>
        <strain evidence="10">R07B-5</strain>
    </source>
</reference>
<feature type="domain" description="Deacetylase sirtuin-type" evidence="9">
    <location>
        <begin position="27"/>
        <end position="270"/>
    </location>
</feature>